<sequence>MSCANVTDCTRQFKCLLVMIPIVFTFFYAFIFISKGFQEKIENFSVVRDRRTTVVTGYFVLTKFQKGNKPLYFSSDLYKRWCSTFSLLLNPLIVYLERNSSFVEIFKKILSKHEPSRYKIIEVERKDLWAFKLLPNITKIFSKPGYPKHPPNTVVPEYSAVMHCKYELMNRSIVENPFKTNYFAWLDIGLFRDFAVSDDPYYFVKLINETLFSQKFYLDVPDNFDRSKVAYTEVYDLSKNMKPCDIVNENMVWVCGCYFVGGGEVLLRWCGEYMRAVEEMIGQHDCVSTDQQVIYWLFSNRKNLKVSTSIQTYTNMSSNVDPWFYLGYLSRRKYKT</sequence>
<keyword evidence="4" id="KW-1185">Reference proteome</keyword>
<dbReference type="InterPro" id="IPR011735">
    <property type="entry name" value="WlaTC/HtrL_glycosyltransf"/>
</dbReference>
<dbReference type="Proteomes" id="UP000015101">
    <property type="component" value="Unassembled WGS sequence"/>
</dbReference>
<organism evidence="3 4">
    <name type="scientific">Helobdella robusta</name>
    <name type="common">Californian leech</name>
    <dbReference type="NCBI Taxonomy" id="6412"/>
    <lineage>
        <taxon>Eukaryota</taxon>
        <taxon>Metazoa</taxon>
        <taxon>Spiralia</taxon>
        <taxon>Lophotrochozoa</taxon>
        <taxon>Annelida</taxon>
        <taxon>Clitellata</taxon>
        <taxon>Hirudinea</taxon>
        <taxon>Rhynchobdellida</taxon>
        <taxon>Glossiphoniidae</taxon>
        <taxon>Helobdella</taxon>
    </lineage>
</organism>
<dbReference type="EMBL" id="AMQM01007453">
    <property type="status" value="NOT_ANNOTATED_CDS"/>
    <property type="molecule type" value="Genomic_DNA"/>
</dbReference>
<dbReference type="EnsemblMetazoa" id="HelroT181058">
    <property type="protein sequence ID" value="HelroP181058"/>
    <property type="gene ID" value="HelroG181058"/>
</dbReference>
<keyword evidence="1" id="KW-1133">Transmembrane helix</keyword>
<evidence type="ECO:0000313" key="3">
    <source>
        <dbReference type="EnsemblMetazoa" id="HelroP181058"/>
    </source>
</evidence>
<reference evidence="2 4" key="2">
    <citation type="journal article" date="2013" name="Nature">
        <title>Insights into bilaterian evolution from three spiralian genomes.</title>
        <authorList>
            <person name="Simakov O."/>
            <person name="Marletaz F."/>
            <person name="Cho S.J."/>
            <person name="Edsinger-Gonzales E."/>
            <person name="Havlak P."/>
            <person name="Hellsten U."/>
            <person name="Kuo D.H."/>
            <person name="Larsson T."/>
            <person name="Lv J."/>
            <person name="Arendt D."/>
            <person name="Savage R."/>
            <person name="Osoegawa K."/>
            <person name="de Jong P."/>
            <person name="Grimwood J."/>
            <person name="Chapman J.A."/>
            <person name="Shapiro H."/>
            <person name="Aerts A."/>
            <person name="Otillar R.P."/>
            <person name="Terry A.Y."/>
            <person name="Boore J.L."/>
            <person name="Grigoriev I.V."/>
            <person name="Lindberg D.R."/>
            <person name="Seaver E.C."/>
            <person name="Weisblat D.A."/>
            <person name="Putnam N.H."/>
            <person name="Rokhsar D.S."/>
        </authorList>
    </citation>
    <scope>NUCLEOTIDE SEQUENCE</scope>
</reference>
<dbReference type="InParanoid" id="T1FGK3"/>
<dbReference type="AlphaFoldDB" id="T1FGK3"/>
<accession>T1FGK3</accession>
<name>T1FGK3_HELRO</name>
<dbReference type="EMBL" id="KB097620">
    <property type="protein sequence ID" value="ESN93309.1"/>
    <property type="molecule type" value="Genomic_DNA"/>
</dbReference>
<dbReference type="Pfam" id="PF09612">
    <property type="entry name" value="HtrL_YibB"/>
    <property type="match status" value="1"/>
</dbReference>
<dbReference type="KEGG" id="hro:HELRODRAFT_181058"/>
<dbReference type="GeneID" id="20207952"/>
<evidence type="ECO:0000313" key="2">
    <source>
        <dbReference type="EMBL" id="ESN93309.1"/>
    </source>
</evidence>
<proteinExistence type="predicted"/>
<evidence type="ECO:0000256" key="1">
    <source>
        <dbReference type="SAM" id="Phobius"/>
    </source>
</evidence>
<dbReference type="HOGENOM" id="CLU_062703_1_0_1"/>
<gene>
    <name evidence="3" type="primary">20207952</name>
    <name evidence="2" type="ORF">HELRODRAFT_181058</name>
</gene>
<reference evidence="3" key="3">
    <citation type="submission" date="2015-06" db="UniProtKB">
        <authorList>
            <consortium name="EnsemblMetazoa"/>
        </authorList>
    </citation>
    <scope>IDENTIFICATION</scope>
</reference>
<feature type="transmembrane region" description="Helical" evidence="1">
    <location>
        <begin position="12"/>
        <end position="33"/>
    </location>
</feature>
<dbReference type="OMA" id="EYLMIMI"/>
<protein>
    <submittedName>
        <fullName evidence="2 3">Uncharacterized protein</fullName>
    </submittedName>
</protein>
<dbReference type="CTD" id="20207952"/>
<keyword evidence="1" id="KW-0812">Transmembrane</keyword>
<reference evidence="4" key="1">
    <citation type="submission" date="2012-12" db="EMBL/GenBank/DDBJ databases">
        <authorList>
            <person name="Hellsten U."/>
            <person name="Grimwood J."/>
            <person name="Chapman J.A."/>
            <person name="Shapiro H."/>
            <person name="Aerts A."/>
            <person name="Otillar R.P."/>
            <person name="Terry A.Y."/>
            <person name="Boore J.L."/>
            <person name="Simakov O."/>
            <person name="Marletaz F."/>
            <person name="Cho S.-J."/>
            <person name="Edsinger-Gonzales E."/>
            <person name="Havlak P."/>
            <person name="Kuo D.-H."/>
            <person name="Larsson T."/>
            <person name="Lv J."/>
            <person name="Arendt D."/>
            <person name="Savage R."/>
            <person name="Osoegawa K."/>
            <person name="de Jong P."/>
            <person name="Lindberg D.R."/>
            <person name="Seaver E.C."/>
            <person name="Weisblat D.A."/>
            <person name="Putnam N.H."/>
            <person name="Grigoriev I.V."/>
            <person name="Rokhsar D.S."/>
        </authorList>
    </citation>
    <scope>NUCLEOTIDE SEQUENCE</scope>
</reference>
<dbReference type="OrthoDB" id="411632at2759"/>
<dbReference type="RefSeq" id="XP_009028584.1">
    <property type="nucleotide sequence ID" value="XM_009030336.1"/>
</dbReference>
<keyword evidence="1" id="KW-0472">Membrane</keyword>
<evidence type="ECO:0000313" key="4">
    <source>
        <dbReference type="Proteomes" id="UP000015101"/>
    </source>
</evidence>